<comment type="caution">
    <text evidence="1">The sequence shown here is derived from an EMBL/GenBank/DDBJ whole genome shotgun (WGS) entry which is preliminary data.</text>
</comment>
<accession>A0A0F3NP82</accession>
<name>A0A0F3NP82_9RICK</name>
<gene>
    <name evidence="1" type="ORF">NLO413_0070</name>
</gene>
<dbReference type="EMBL" id="LANX01000001">
    <property type="protein sequence ID" value="KJV68709.1"/>
    <property type="molecule type" value="Genomic_DNA"/>
</dbReference>
<dbReference type="RefSeq" id="WP_045808578.1">
    <property type="nucleotide sequence ID" value="NZ_LANX01000001.1"/>
</dbReference>
<reference evidence="1 2" key="1">
    <citation type="submission" date="2015-02" db="EMBL/GenBank/DDBJ databases">
        <title>Genome Sequencing of Rickettsiales.</title>
        <authorList>
            <person name="Daugherty S.C."/>
            <person name="Su Q."/>
            <person name="Abolude K."/>
            <person name="Beier-Sexton M."/>
            <person name="Carlyon J.A."/>
            <person name="Carter R."/>
            <person name="Day N.P."/>
            <person name="Dumler S.J."/>
            <person name="Dyachenko V."/>
            <person name="Godinez A."/>
            <person name="Kurtti T.J."/>
            <person name="Lichay M."/>
            <person name="Mullins K.E."/>
            <person name="Ott S."/>
            <person name="Pappas-Brown V."/>
            <person name="Paris D.H."/>
            <person name="Patel P."/>
            <person name="Richards A.L."/>
            <person name="Sadzewicz L."/>
            <person name="Sears K."/>
            <person name="Seidman D."/>
            <person name="Sengamalay N."/>
            <person name="Stenos J."/>
            <person name="Tallon L.J."/>
            <person name="Vincent G."/>
            <person name="Fraser C.M."/>
            <person name="Munderloh U."/>
            <person name="Dunning-Hotopp J.C."/>
        </authorList>
    </citation>
    <scope>NUCLEOTIDE SEQUENCE [LARGE SCALE GENOMIC DNA]</scope>
    <source>
        <strain evidence="1 2">RAC413</strain>
    </source>
</reference>
<organism evidence="1 2">
    <name type="scientific">Candidatus Neoehrlichia procyonis str. RAC413</name>
    <dbReference type="NCBI Taxonomy" id="1359163"/>
    <lineage>
        <taxon>Bacteria</taxon>
        <taxon>Pseudomonadati</taxon>
        <taxon>Pseudomonadota</taxon>
        <taxon>Alphaproteobacteria</taxon>
        <taxon>Rickettsiales</taxon>
        <taxon>Anaplasmataceae</taxon>
        <taxon>Candidatus Neoehrlichia</taxon>
    </lineage>
</organism>
<sequence>MPANFFCCYRKKNNDSENSSQTDYPNFSNNDSTPKIKFIKLHLPHKKDLYINISNYIAYKNINDNTIKDSSIIFIIFYKNVQYYYSGIIDKALKSHIKLEHLNSIYAYNIPEEYENNILRWCIKIRISESMFYYSGIEFHGSIEQTLNDRPCHISMALDTIIDLPQEESLSKINTKVEGVSIQTFSLQENTVH</sequence>
<evidence type="ECO:0000313" key="1">
    <source>
        <dbReference type="EMBL" id="KJV68709.1"/>
    </source>
</evidence>
<dbReference type="AlphaFoldDB" id="A0A0F3NP82"/>
<proteinExistence type="predicted"/>
<evidence type="ECO:0000313" key="2">
    <source>
        <dbReference type="Proteomes" id="UP000033562"/>
    </source>
</evidence>
<dbReference type="Proteomes" id="UP000033562">
    <property type="component" value="Unassembled WGS sequence"/>
</dbReference>
<protein>
    <submittedName>
        <fullName evidence="1">Uncharacterized protein</fullName>
    </submittedName>
</protein>
<keyword evidence="2" id="KW-1185">Reference proteome</keyword>